<protein>
    <submittedName>
        <fullName evidence="1">Uncharacterized protein</fullName>
    </submittedName>
</protein>
<keyword evidence="2" id="KW-1185">Reference proteome</keyword>
<evidence type="ECO:0000313" key="2">
    <source>
        <dbReference type="Proteomes" id="UP000767334"/>
    </source>
</evidence>
<name>A0ABS2FHA4_9CLOT</name>
<dbReference type="RefSeq" id="WP_204572412.1">
    <property type="nucleotide sequence ID" value="NZ_JACJLL010000072.1"/>
</dbReference>
<dbReference type="EMBL" id="JACJLL010000072">
    <property type="protein sequence ID" value="MBM6819943.1"/>
    <property type="molecule type" value="Genomic_DNA"/>
</dbReference>
<gene>
    <name evidence="1" type="ORF">H6A19_11460</name>
</gene>
<sequence>MSNNINIKTPVDLAKIGNFTKNAVETFENGIINEHNYLKKVNKNLKNKK</sequence>
<dbReference type="Proteomes" id="UP000767334">
    <property type="component" value="Unassembled WGS sequence"/>
</dbReference>
<evidence type="ECO:0000313" key="1">
    <source>
        <dbReference type="EMBL" id="MBM6819943.1"/>
    </source>
</evidence>
<organism evidence="1 2">
    <name type="scientific">Clostridium saudiense</name>
    <dbReference type="NCBI Taxonomy" id="1414720"/>
    <lineage>
        <taxon>Bacteria</taxon>
        <taxon>Bacillati</taxon>
        <taxon>Bacillota</taxon>
        <taxon>Clostridia</taxon>
        <taxon>Eubacteriales</taxon>
        <taxon>Clostridiaceae</taxon>
        <taxon>Clostridium</taxon>
    </lineage>
</organism>
<comment type="caution">
    <text evidence="1">The sequence shown here is derived from an EMBL/GenBank/DDBJ whole genome shotgun (WGS) entry which is preliminary data.</text>
</comment>
<reference evidence="1 2" key="1">
    <citation type="journal article" date="2021" name="Sci. Rep.">
        <title>The distribution of antibiotic resistance genes in chicken gut microbiota commensals.</title>
        <authorList>
            <person name="Juricova H."/>
            <person name="Matiasovicova J."/>
            <person name="Kubasova T."/>
            <person name="Cejkova D."/>
            <person name="Rychlik I."/>
        </authorList>
    </citation>
    <scope>NUCLEOTIDE SEQUENCE [LARGE SCALE GENOMIC DNA]</scope>
    <source>
        <strain evidence="1 2">An435</strain>
    </source>
</reference>
<proteinExistence type="predicted"/>
<accession>A0ABS2FHA4</accession>